<keyword evidence="3" id="KW-1185">Reference proteome</keyword>
<evidence type="ECO:0000256" key="1">
    <source>
        <dbReference type="SAM" id="SignalP"/>
    </source>
</evidence>
<name>A0A3N0DSI5_9ACTN</name>
<organism evidence="2 3">
    <name type="scientific">Nocardioides marmorisolisilvae</name>
    <dbReference type="NCBI Taxonomy" id="1542737"/>
    <lineage>
        <taxon>Bacteria</taxon>
        <taxon>Bacillati</taxon>
        <taxon>Actinomycetota</taxon>
        <taxon>Actinomycetes</taxon>
        <taxon>Propionibacteriales</taxon>
        <taxon>Nocardioidaceae</taxon>
        <taxon>Nocardioides</taxon>
    </lineage>
</organism>
<dbReference type="EMBL" id="RJSG01000002">
    <property type="protein sequence ID" value="RNL78590.1"/>
    <property type="molecule type" value="Genomic_DNA"/>
</dbReference>
<protein>
    <submittedName>
        <fullName evidence="2">Uncharacterized protein</fullName>
    </submittedName>
</protein>
<proteinExistence type="predicted"/>
<evidence type="ECO:0000313" key="3">
    <source>
        <dbReference type="Proteomes" id="UP000277094"/>
    </source>
</evidence>
<dbReference type="AlphaFoldDB" id="A0A3N0DSI5"/>
<reference evidence="2 3" key="1">
    <citation type="submission" date="2018-11" db="EMBL/GenBank/DDBJ databases">
        <authorList>
            <person name="Li F."/>
        </authorList>
    </citation>
    <scope>NUCLEOTIDE SEQUENCE [LARGE SCALE GENOMIC DNA]</scope>
    <source>
        <strain evidence="2 3">KIS18-7</strain>
    </source>
</reference>
<sequence length="390" mass="42203">MVVFSGRLTLVALLAIPVLTACGSKADPAVSQGDPVDATPRALAAVLIDHVHGSEPRRETGSWSDYDDPLSIGAQVDYGVDPEGSESGPTRTVRIEVGKIASYAKDERAFLTCRDTDERCEQHEVDGVPLVFRWDRGAEEEEPGTYSWTVVREDEVVRVAYEGSGLFSADPRTVDLTIDPDDLRAAALDPAMSLRTTTGAIAAGAVLKDYSGPEHSPAKPVVRASTPAELAEQFEDLAQLKATSVKPSTRTEFGPDAVGAHLSYPGTDAYEPFTVDVLTTVGTVPQLDPPPCAVQSQATARHGCFGLDEHTYVTWTLAEGDRPGVLWIISSQENEDFNRVESSGIRFQSTGLTQNFYTDATWTARFPLQVWSNVLYLTFRPEIRIGQGAG</sequence>
<gene>
    <name evidence="2" type="ORF">EFL95_05745</name>
</gene>
<comment type="caution">
    <text evidence="2">The sequence shown here is derived from an EMBL/GenBank/DDBJ whole genome shotgun (WGS) entry which is preliminary data.</text>
</comment>
<feature type="chain" id="PRO_5018035514" evidence="1">
    <location>
        <begin position="27"/>
        <end position="390"/>
    </location>
</feature>
<keyword evidence="1" id="KW-0732">Signal</keyword>
<dbReference type="Proteomes" id="UP000277094">
    <property type="component" value="Unassembled WGS sequence"/>
</dbReference>
<feature type="signal peptide" evidence="1">
    <location>
        <begin position="1"/>
        <end position="26"/>
    </location>
</feature>
<accession>A0A3N0DSI5</accession>
<dbReference type="PROSITE" id="PS51257">
    <property type="entry name" value="PROKAR_LIPOPROTEIN"/>
    <property type="match status" value="1"/>
</dbReference>
<evidence type="ECO:0000313" key="2">
    <source>
        <dbReference type="EMBL" id="RNL78590.1"/>
    </source>
</evidence>